<gene>
    <name evidence="1" type="ORF">CA13_29520</name>
</gene>
<proteinExistence type="predicted"/>
<protein>
    <submittedName>
        <fullName evidence="1">Uncharacterized protein</fullName>
    </submittedName>
</protein>
<organism evidence="1 2">
    <name type="scientific">Novipirellula herctigrandis</name>
    <dbReference type="NCBI Taxonomy" id="2527986"/>
    <lineage>
        <taxon>Bacteria</taxon>
        <taxon>Pseudomonadati</taxon>
        <taxon>Planctomycetota</taxon>
        <taxon>Planctomycetia</taxon>
        <taxon>Pirellulales</taxon>
        <taxon>Pirellulaceae</taxon>
        <taxon>Novipirellula</taxon>
    </lineage>
</organism>
<evidence type="ECO:0000313" key="2">
    <source>
        <dbReference type="Proteomes" id="UP000315010"/>
    </source>
</evidence>
<evidence type="ECO:0000313" key="1">
    <source>
        <dbReference type="EMBL" id="TWT81499.1"/>
    </source>
</evidence>
<sequence>MNRQRRERDGHLFHDLVTVTTGAQGGDFSGVPPKKYQFAVSWFTSSLCGTFPEHQRTVF</sequence>
<name>A0A5C5Z2B6_9BACT</name>
<dbReference type="Proteomes" id="UP000315010">
    <property type="component" value="Unassembled WGS sequence"/>
</dbReference>
<keyword evidence="2" id="KW-1185">Reference proteome</keyword>
<accession>A0A5C5Z2B6</accession>
<dbReference type="AlphaFoldDB" id="A0A5C5Z2B6"/>
<comment type="caution">
    <text evidence="1">The sequence shown here is derived from an EMBL/GenBank/DDBJ whole genome shotgun (WGS) entry which is preliminary data.</text>
</comment>
<reference evidence="1 2" key="1">
    <citation type="submission" date="2019-02" db="EMBL/GenBank/DDBJ databases">
        <title>Deep-cultivation of Planctomycetes and their phenomic and genomic characterization uncovers novel biology.</title>
        <authorList>
            <person name="Wiegand S."/>
            <person name="Jogler M."/>
            <person name="Boedeker C."/>
            <person name="Pinto D."/>
            <person name="Vollmers J."/>
            <person name="Rivas-Marin E."/>
            <person name="Kohn T."/>
            <person name="Peeters S.H."/>
            <person name="Heuer A."/>
            <person name="Rast P."/>
            <person name="Oberbeckmann S."/>
            <person name="Bunk B."/>
            <person name="Jeske O."/>
            <person name="Meyerdierks A."/>
            <person name="Storesund J.E."/>
            <person name="Kallscheuer N."/>
            <person name="Luecker S."/>
            <person name="Lage O.M."/>
            <person name="Pohl T."/>
            <person name="Merkel B.J."/>
            <person name="Hornburger P."/>
            <person name="Mueller R.-W."/>
            <person name="Bruemmer F."/>
            <person name="Labrenz M."/>
            <person name="Spormann A.M."/>
            <person name="Op Den Camp H."/>
            <person name="Overmann J."/>
            <person name="Amann R."/>
            <person name="Jetten M.S.M."/>
            <person name="Mascher T."/>
            <person name="Medema M.H."/>
            <person name="Devos D.P."/>
            <person name="Kaster A.-K."/>
            <person name="Ovreas L."/>
            <person name="Rohde M."/>
            <person name="Galperin M.Y."/>
            <person name="Jogler C."/>
        </authorList>
    </citation>
    <scope>NUCLEOTIDE SEQUENCE [LARGE SCALE GENOMIC DNA]</scope>
    <source>
        <strain evidence="1 2">CA13</strain>
    </source>
</reference>
<dbReference type="EMBL" id="SJPJ01000001">
    <property type="protein sequence ID" value="TWT81499.1"/>
    <property type="molecule type" value="Genomic_DNA"/>
</dbReference>